<feature type="non-terminal residue" evidence="1">
    <location>
        <position position="126"/>
    </location>
</feature>
<comment type="caution">
    <text evidence="1">The sequence shown here is derived from an EMBL/GenBank/DDBJ whole genome shotgun (WGS) entry which is preliminary data.</text>
</comment>
<evidence type="ECO:0000313" key="1">
    <source>
        <dbReference type="EMBL" id="EUC59225.1"/>
    </source>
</evidence>
<protein>
    <submittedName>
        <fullName evidence="1">Uncharacterized protein</fullName>
    </submittedName>
</protein>
<sequence length="126" mass="14255">MCKESLQAIKKLLASRSAAYKAKDRNARGQVAITRARASIRDQEEKIQKARWRYNNSLRALKQLGLSEDDTKAFKPLNDSDLTPLKTYFDNYATQPGQKGTMSWIWRSSAAPNSANWELQGAYALT</sequence>
<gene>
    <name evidence="1" type="ORF">RSOL_303500</name>
</gene>
<name>A0A0A1UK70_9AGAM</name>
<dbReference type="EMBL" id="JATN01000321">
    <property type="protein sequence ID" value="EUC59225.1"/>
    <property type="molecule type" value="Genomic_DNA"/>
</dbReference>
<dbReference type="OrthoDB" id="3257768at2759"/>
<proteinExistence type="predicted"/>
<dbReference type="Proteomes" id="UP000030108">
    <property type="component" value="Unassembled WGS sequence"/>
</dbReference>
<accession>A0A0A1UK70</accession>
<organism evidence="1 2">
    <name type="scientific">Rhizoctonia solani AG-3 Rhs1AP</name>
    <dbReference type="NCBI Taxonomy" id="1086054"/>
    <lineage>
        <taxon>Eukaryota</taxon>
        <taxon>Fungi</taxon>
        <taxon>Dikarya</taxon>
        <taxon>Basidiomycota</taxon>
        <taxon>Agaricomycotina</taxon>
        <taxon>Agaricomycetes</taxon>
        <taxon>Cantharellales</taxon>
        <taxon>Ceratobasidiaceae</taxon>
        <taxon>Rhizoctonia</taxon>
    </lineage>
</organism>
<reference evidence="2" key="1">
    <citation type="journal article" date="2014" name="Genome Announc.">
        <title>Draft genome sequence of the plant-pathogenic soil fungus Rhizoctonia solani anastomosis group 3 strain Rhs1AP.</title>
        <authorList>
            <person name="Cubeta M.A."/>
            <person name="Thomas E."/>
            <person name="Dean R.A."/>
            <person name="Jabaji S."/>
            <person name="Neate S.M."/>
            <person name="Tavantzis S."/>
            <person name="Toda T."/>
            <person name="Vilgalys R."/>
            <person name="Bharathan N."/>
            <person name="Fedorova-Abrams N."/>
            <person name="Pakala S.B."/>
            <person name="Pakala S.M."/>
            <person name="Zafar N."/>
            <person name="Joardar V."/>
            <person name="Losada L."/>
            <person name="Nierman W.C."/>
        </authorList>
    </citation>
    <scope>NUCLEOTIDE SEQUENCE [LARGE SCALE GENOMIC DNA]</scope>
    <source>
        <strain evidence="2">AG-3</strain>
    </source>
</reference>
<dbReference type="AlphaFoldDB" id="A0A0A1UK70"/>
<evidence type="ECO:0000313" key="2">
    <source>
        <dbReference type="Proteomes" id="UP000030108"/>
    </source>
</evidence>